<dbReference type="EMBL" id="KX883616">
    <property type="protein sequence ID" value="APG77285.1"/>
    <property type="molecule type" value="Genomic_RNA"/>
</dbReference>
<reference evidence="1" key="1">
    <citation type="journal article" date="2016" name="Nature">
        <title>Redefining the invertebrate RNA virosphere.</title>
        <authorList>
            <person name="Shi M."/>
            <person name="Lin X.D."/>
            <person name="Tian J.H."/>
            <person name="Chen L.J."/>
            <person name="Chen X."/>
            <person name="Li C.X."/>
            <person name="Qin X.C."/>
            <person name="Li J."/>
            <person name="Cao J.P."/>
            <person name="Eden J.S."/>
            <person name="Buchmann J."/>
            <person name="Wang W."/>
            <person name="Xu J."/>
            <person name="Holmes E.C."/>
            <person name="Zhang Y.Z."/>
        </authorList>
    </citation>
    <scope>NUCLEOTIDE SEQUENCE</scope>
    <source>
        <strain evidence="1">WZFSL85855</strain>
    </source>
</reference>
<protein>
    <recommendedName>
        <fullName evidence="2">Capsid protein</fullName>
    </recommendedName>
</protein>
<proteinExistence type="predicted"/>
<organism evidence="1">
    <name type="scientific">Wenzhou levi-like virus 7</name>
    <dbReference type="NCBI Taxonomy" id="1923573"/>
    <lineage>
        <taxon>Viruses</taxon>
        <taxon>Riboviria</taxon>
    </lineage>
</organism>
<sequence length="173" mass="18551">MFYFFNFPRRSLIMAAMTNLLVKDDAATPVEITLVPITDNPEPLWRSNTAGVPFEGQLTLRQSVTKQKNGNFKVTLKLEVPVMETLGASGSSAGYVAPPKVAYVTPIIVSMFVDKRSTVADRANTYKLMMALLSGATASTGSGSTLNNSAVGDAVKLNVSSTVQLFRDLVLAS</sequence>
<accession>A0A1L3KJ07</accession>
<name>A0A1L3KJ07_9VIRU</name>
<dbReference type="SUPFAM" id="SSF55405">
    <property type="entry name" value="RNA bacteriophage capsid protein"/>
    <property type="match status" value="1"/>
</dbReference>
<dbReference type="InterPro" id="IPR015954">
    <property type="entry name" value="Phage_RNA-type_capsid"/>
</dbReference>
<evidence type="ECO:0000313" key="1">
    <source>
        <dbReference type="EMBL" id="APG77285.1"/>
    </source>
</evidence>
<dbReference type="Gene3D" id="3.30.380.10">
    <property type="entry name" value="MS2 Viral Coat Protein"/>
    <property type="match status" value="1"/>
</dbReference>
<evidence type="ECO:0008006" key="2">
    <source>
        <dbReference type="Google" id="ProtNLM"/>
    </source>
</evidence>